<accession>A0A366DYD3</accession>
<keyword evidence="3" id="KW-1185">Reference proteome</keyword>
<protein>
    <submittedName>
        <fullName evidence="2">Uncharacterized protein</fullName>
    </submittedName>
</protein>
<reference evidence="2 3" key="1">
    <citation type="submission" date="2018-06" db="EMBL/GenBank/DDBJ databases">
        <title>Genomic Encyclopedia of Type Strains, Phase IV (KMG-IV): sequencing the most valuable type-strain genomes for metagenomic binning, comparative biology and taxonomic classification.</title>
        <authorList>
            <person name="Goeker M."/>
        </authorList>
    </citation>
    <scope>NUCLEOTIDE SEQUENCE [LARGE SCALE GENOMIC DNA]</scope>
    <source>
        <strain evidence="2 3">DSM 25619</strain>
    </source>
</reference>
<name>A0A366DYD3_9HYPH</name>
<proteinExistence type="predicted"/>
<comment type="caution">
    <text evidence="2">The sequence shown here is derived from an EMBL/GenBank/DDBJ whole genome shotgun (WGS) entry which is preliminary data.</text>
</comment>
<evidence type="ECO:0000256" key="1">
    <source>
        <dbReference type="SAM" id="MobiDB-lite"/>
    </source>
</evidence>
<evidence type="ECO:0000313" key="3">
    <source>
        <dbReference type="Proteomes" id="UP000252893"/>
    </source>
</evidence>
<evidence type="ECO:0000313" key="2">
    <source>
        <dbReference type="EMBL" id="RBO95106.1"/>
    </source>
</evidence>
<feature type="region of interest" description="Disordered" evidence="1">
    <location>
        <begin position="24"/>
        <end position="58"/>
    </location>
</feature>
<sequence length="58" mass="6289">MIMAISAAILSEPEAEAMFRTQAKCRSDNETGIFEQRTGRNSPQSAERNGGESRAASK</sequence>
<organism evidence="2 3">
    <name type="scientific">Pseudochrobactrum asaccharolyticum</name>
    <dbReference type="NCBI Taxonomy" id="354351"/>
    <lineage>
        <taxon>Bacteria</taxon>
        <taxon>Pseudomonadati</taxon>
        <taxon>Pseudomonadota</taxon>
        <taxon>Alphaproteobacteria</taxon>
        <taxon>Hyphomicrobiales</taxon>
        <taxon>Brucellaceae</taxon>
        <taxon>Pseudochrobactrum</taxon>
    </lineage>
</organism>
<dbReference type="Proteomes" id="UP000252893">
    <property type="component" value="Unassembled WGS sequence"/>
</dbReference>
<dbReference type="AlphaFoldDB" id="A0A366DYD3"/>
<gene>
    <name evidence="2" type="ORF">DFR47_104475</name>
</gene>
<dbReference type="EMBL" id="QNRH01000004">
    <property type="protein sequence ID" value="RBO95106.1"/>
    <property type="molecule type" value="Genomic_DNA"/>
</dbReference>